<dbReference type="GO" id="GO:0006508">
    <property type="term" value="P:proteolysis"/>
    <property type="evidence" value="ECO:0007669"/>
    <property type="project" value="UniProtKB-KW"/>
</dbReference>
<dbReference type="PANTHER" id="PTHR24006">
    <property type="entry name" value="UBIQUITIN CARBOXYL-TERMINAL HYDROLASE"/>
    <property type="match status" value="1"/>
</dbReference>
<dbReference type="VEuPathDB" id="TriTrypDB:TcCL_NonESM11039"/>
<evidence type="ECO:0000256" key="7">
    <source>
        <dbReference type="RuleBase" id="RU366025"/>
    </source>
</evidence>
<evidence type="ECO:0000256" key="2">
    <source>
        <dbReference type="ARBA" id="ARBA00009085"/>
    </source>
</evidence>
<dbReference type="VEuPathDB" id="TriTrypDB:TcCLB.510761.70"/>
<dbReference type="VEuPathDB" id="TriTrypDB:C4B63_7g391"/>
<dbReference type="Proteomes" id="UP000246078">
    <property type="component" value="Unassembled WGS sequence"/>
</dbReference>
<comment type="caution">
    <text evidence="9">The sequence shown here is derived from an EMBL/GenBank/DDBJ whole genome shotgun (WGS) entry which is preliminary data.</text>
</comment>
<evidence type="ECO:0000256" key="3">
    <source>
        <dbReference type="ARBA" id="ARBA00022670"/>
    </source>
</evidence>
<dbReference type="VEuPathDB" id="TriTrypDB:TcYC6_0067760"/>
<dbReference type="InterPro" id="IPR050164">
    <property type="entry name" value="Peptidase_C19"/>
</dbReference>
<evidence type="ECO:0000256" key="6">
    <source>
        <dbReference type="ARBA" id="ARBA00022807"/>
    </source>
</evidence>
<dbReference type="PANTHER" id="PTHR24006:SF888">
    <property type="entry name" value="UBIQUITIN CARBOXYL-TERMINAL HYDROLASE 30"/>
    <property type="match status" value="1"/>
</dbReference>
<comment type="similarity">
    <text evidence="2 7">Belongs to the peptidase C19 family.</text>
</comment>
<dbReference type="GO" id="GO:0005634">
    <property type="term" value="C:nucleus"/>
    <property type="evidence" value="ECO:0007669"/>
    <property type="project" value="TreeGrafter"/>
</dbReference>
<dbReference type="VEuPathDB" id="TriTrypDB:TcCLB.507053.100"/>
<dbReference type="InterPro" id="IPR028889">
    <property type="entry name" value="USP"/>
</dbReference>
<dbReference type="VEuPathDB" id="TriTrypDB:C3747_29g234"/>
<dbReference type="EC" id="3.4.19.12" evidence="7"/>
<evidence type="ECO:0000259" key="8">
    <source>
        <dbReference type="PROSITE" id="PS50235"/>
    </source>
</evidence>
<dbReference type="AlphaFoldDB" id="A0A2V2X3R3"/>
<accession>A0A2V2X3R3</accession>
<dbReference type="PROSITE" id="PS50235">
    <property type="entry name" value="USP_3"/>
    <property type="match status" value="1"/>
</dbReference>
<keyword evidence="5 7" id="KW-0378">Hydrolase</keyword>
<dbReference type="VEuPathDB" id="TriTrypDB:TCSYLVIO_003710"/>
<keyword evidence="6 7" id="KW-0788">Thiol protease</keyword>
<dbReference type="VEuPathDB" id="TriTrypDB:TcBrA4_0125590"/>
<dbReference type="InterPro" id="IPR001394">
    <property type="entry name" value="Peptidase_C19_UCH"/>
</dbReference>
<reference evidence="9 10" key="1">
    <citation type="journal article" date="2018" name="Microb. Genom.">
        <title>Expanding an expanded genome: long-read sequencing of Trypanosoma cruzi.</title>
        <authorList>
            <person name="Berna L."/>
            <person name="Rodriguez M."/>
            <person name="Chiribao M.L."/>
            <person name="Parodi-Talice A."/>
            <person name="Pita S."/>
            <person name="Rijo G."/>
            <person name="Alvarez-Valin F."/>
            <person name="Robello C."/>
        </authorList>
    </citation>
    <scope>NUCLEOTIDE SEQUENCE [LARGE SCALE GENOMIC DNA]</scope>
    <source>
        <strain evidence="9 10">TCC</strain>
    </source>
</reference>
<dbReference type="PROSITE" id="PS00972">
    <property type="entry name" value="USP_1"/>
    <property type="match status" value="1"/>
</dbReference>
<dbReference type="VEuPathDB" id="TriTrypDB:BCY84_20515"/>
<dbReference type="PROSITE" id="PS00973">
    <property type="entry name" value="USP_2"/>
    <property type="match status" value="1"/>
</dbReference>
<dbReference type="VEuPathDB" id="TriTrypDB:ECC02_002634"/>
<dbReference type="GO" id="GO:0005829">
    <property type="term" value="C:cytosol"/>
    <property type="evidence" value="ECO:0007669"/>
    <property type="project" value="TreeGrafter"/>
</dbReference>
<dbReference type="InterPro" id="IPR018200">
    <property type="entry name" value="USP_CS"/>
</dbReference>
<evidence type="ECO:0000313" key="9">
    <source>
        <dbReference type="EMBL" id="PWV15381.1"/>
    </source>
</evidence>
<dbReference type="GO" id="GO:0004843">
    <property type="term" value="F:cysteine-type deubiquitinase activity"/>
    <property type="evidence" value="ECO:0007669"/>
    <property type="project" value="UniProtKB-UniRule"/>
</dbReference>
<comment type="catalytic activity">
    <reaction evidence="1 7">
        <text>Thiol-dependent hydrolysis of ester, thioester, amide, peptide and isopeptide bonds formed by the C-terminal Gly of ubiquitin (a 76-residue protein attached to proteins as an intracellular targeting signal).</text>
        <dbReference type="EC" id="3.4.19.12"/>
    </reaction>
</comment>
<evidence type="ECO:0000256" key="5">
    <source>
        <dbReference type="ARBA" id="ARBA00022801"/>
    </source>
</evidence>
<dbReference type="InterPro" id="IPR038765">
    <property type="entry name" value="Papain-like_cys_pep_sf"/>
</dbReference>
<keyword evidence="3 7" id="KW-0645">Protease</keyword>
<feature type="domain" description="USP" evidence="8">
    <location>
        <begin position="21"/>
        <end position="333"/>
    </location>
</feature>
<protein>
    <recommendedName>
        <fullName evidence="7">Ubiquitin carboxyl-terminal hydrolase</fullName>
        <ecNumber evidence="7">3.4.19.12</ecNumber>
    </recommendedName>
</protein>
<evidence type="ECO:0000256" key="4">
    <source>
        <dbReference type="ARBA" id="ARBA00022786"/>
    </source>
</evidence>
<proteinExistence type="inferred from homology"/>
<dbReference type="Gene3D" id="3.90.70.10">
    <property type="entry name" value="Cysteine proteinases"/>
    <property type="match status" value="1"/>
</dbReference>
<dbReference type="Pfam" id="PF00443">
    <property type="entry name" value="UCH"/>
    <property type="match status" value="1"/>
</dbReference>
<dbReference type="VEuPathDB" id="TriTrypDB:TcCL_NonESM04131"/>
<dbReference type="GO" id="GO:0016579">
    <property type="term" value="P:protein deubiquitination"/>
    <property type="evidence" value="ECO:0007669"/>
    <property type="project" value="InterPro"/>
</dbReference>
<dbReference type="EMBL" id="PRFC01000029">
    <property type="protein sequence ID" value="PWV15381.1"/>
    <property type="molecule type" value="Genomic_DNA"/>
</dbReference>
<keyword evidence="4 7" id="KW-0833">Ubl conjugation pathway</keyword>
<evidence type="ECO:0000256" key="1">
    <source>
        <dbReference type="ARBA" id="ARBA00000707"/>
    </source>
</evidence>
<sequence length="899" mass="102249">MMLYESNDELADGMEEKLPYVGLVNQGSTCYLNSVIQALFHLPSFRQTLYFMAHPERDPIILALRNIFSQLHCATPLVSTKELTDAFGWGANDAWVQHDVHEMMQKLFDRLETICKGTPQENFIRDLFYGELTYITRAVDGVDYISYRNEGFYDVELLVKNMDTIYESFELWAKPERIEGVSLEITKGGPCTSHTVERSQRFVRLPPVLLIHPNRAEFSMETFTVRTLPGKWTFPTSLNLEPYVLPMELEKNGGTGLSPFYELRSIVVHQGIAENGHYFAYVRFGDQWVCFNDMYVFRVSEEAVMTSASCSSDTENLNKGSNERASLLVYVNTSVSKDILTEDFVPTHIKAVAEEILAERERIQRERCETVTFRYITERESLVEALDDPYDPPVNVKSTSVPTFFSIEEVHAAIAEDIGQSPDRIRVWMYDGGIAADVFEAHLHNDINRREILFVEILPDKKEKFSQMSVENAFFALVRIIHEDSLGPCKIIHTRKDLERLMGESEEENKCLICLQGPSLWEVSVDRVLVGGNVILCPVSMKKEHALELLRQRKLKEVEVLLLDRRGTGMWTPTGTIRLDAKSSYADAQEKVYEHLVAAHHSPPISSEYIGFHCAGSHARNPSIAVFPPSFLGSMKEGMFSLLWHGEDTMELFVTLLPAPLSSIDTLRVVLLNVGGGIRPAVHVEGRSYKLGELFRLAMQQTSSCLPTDLFNYIMYRLQKRIPVLRLILIPNEKNQRVFENEDDEVLECIGLYVMDVLAEIRKGFFRVDVVFYDRRSGEGRFGFPTNIALTESYEETGMEIAQRVAEKIKATVSVEEIGRWIVAVKGKSGVIRTVGPKEVLKSIMKDLNEELECFMIDRPRSLLLDGVDDVRQGIEHSIIIKDPSLQDSRSKSAQHGEM</sequence>
<dbReference type="VEuPathDB" id="TriTrypDB:TcG_01332"/>
<gene>
    <name evidence="9" type="ORF">C3747_29g234</name>
</gene>
<dbReference type="SUPFAM" id="SSF54001">
    <property type="entry name" value="Cysteine proteinases"/>
    <property type="match status" value="1"/>
</dbReference>
<evidence type="ECO:0000313" key="10">
    <source>
        <dbReference type="Proteomes" id="UP000246078"/>
    </source>
</evidence>
<dbReference type="VEuPathDB" id="TriTrypDB:C4B63_7g392"/>
<name>A0A2V2X3R3_TRYCR</name>
<dbReference type="VEuPathDB" id="TriTrypDB:Tc_MARK_2471"/>
<organism evidence="9 10">
    <name type="scientific">Trypanosoma cruzi</name>
    <dbReference type="NCBI Taxonomy" id="5693"/>
    <lineage>
        <taxon>Eukaryota</taxon>
        <taxon>Discoba</taxon>
        <taxon>Euglenozoa</taxon>
        <taxon>Kinetoplastea</taxon>
        <taxon>Metakinetoplastina</taxon>
        <taxon>Trypanosomatida</taxon>
        <taxon>Trypanosomatidae</taxon>
        <taxon>Trypanosoma</taxon>
        <taxon>Schizotrypanum</taxon>
    </lineage>
</organism>
<dbReference type="VEuPathDB" id="TriTrypDB:TCDM_02461"/>